<dbReference type="SUPFAM" id="SSF53098">
    <property type="entry name" value="Ribonuclease H-like"/>
    <property type="match status" value="1"/>
</dbReference>
<proteinExistence type="predicted"/>
<comment type="caution">
    <text evidence="1">The sequence shown here is derived from an EMBL/GenBank/DDBJ whole genome shotgun (WGS) entry which is preliminary data.</text>
</comment>
<accession>A0A4Q2D0T9</accession>
<organism evidence="1 2">
    <name type="scientific">Candolleomyces aberdarensis</name>
    <dbReference type="NCBI Taxonomy" id="2316362"/>
    <lineage>
        <taxon>Eukaryota</taxon>
        <taxon>Fungi</taxon>
        <taxon>Dikarya</taxon>
        <taxon>Basidiomycota</taxon>
        <taxon>Agaricomycotina</taxon>
        <taxon>Agaricomycetes</taxon>
        <taxon>Agaricomycetidae</taxon>
        <taxon>Agaricales</taxon>
        <taxon>Agaricineae</taxon>
        <taxon>Psathyrellaceae</taxon>
        <taxon>Candolleomyces</taxon>
    </lineage>
</organism>
<sequence length="192" mass="21720">MIMANGKAHTVDVVDINTEKKTAVDFLKLLENAVAKVEAEWGVKVIAIVTDASRESAKARREYAKLHPEVIVLDCYAHQSNLIVGDYFKADDVLLEYATQAFLVTFGFLMMQIDKFLLNDHPEYFHNLTVCQAVMDSLKKWWAKADQELFIGATLMNPFYGPLIFDTEGKKADQIFTPSAITVIQLCLLFHE</sequence>
<dbReference type="OrthoDB" id="2423954at2759"/>
<keyword evidence="2" id="KW-1185">Reference proteome</keyword>
<evidence type="ECO:0000313" key="2">
    <source>
        <dbReference type="Proteomes" id="UP000290288"/>
    </source>
</evidence>
<gene>
    <name evidence="1" type="ORF">EST38_g14120</name>
</gene>
<evidence type="ECO:0008006" key="3">
    <source>
        <dbReference type="Google" id="ProtNLM"/>
    </source>
</evidence>
<protein>
    <recommendedName>
        <fullName evidence="3">DUF659 domain-containing protein</fullName>
    </recommendedName>
</protein>
<reference evidence="1 2" key="1">
    <citation type="submission" date="2019-01" db="EMBL/GenBank/DDBJ databases">
        <title>Draft genome sequence of Psathyrella aberdarensis IHI B618.</title>
        <authorList>
            <person name="Buettner E."/>
            <person name="Kellner H."/>
        </authorList>
    </citation>
    <scope>NUCLEOTIDE SEQUENCE [LARGE SCALE GENOMIC DNA]</scope>
    <source>
        <strain evidence="1 2">IHI B618</strain>
    </source>
</reference>
<dbReference type="EMBL" id="SDEE01001646">
    <property type="protein sequence ID" value="RXW11735.1"/>
    <property type="molecule type" value="Genomic_DNA"/>
</dbReference>
<name>A0A4Q2D0T9_9AGAR</name>
<dbReference type="InterPro" id="IPR012337">
    <property type="entry name" value="RNaseH-like_sf"/>
</dbReference>
<dbReference type="STRING" id="2316362.A0A4Q2D0T9"/>
<evidence type="ECO:0000313" key="1">
    <source>
        <dbReference type="EMBL" id="RXW11735.1"/>
    </source>
</evidence>
<dbReference type="AlphaFoldDB" id="A0A4Q2D0T9"/>
<dbReference type="Proteomes" id="UP000290288">
    <property type="component" value="Unassembled WGS sequence"/>
</dbReference>